<dbReference type="GO" id="GO:0004222">
    <property type="term" value="F:metalloendopeptidase activity"/>
    <property type="evidence" value="ECO:0007669"/>
    <property type="project" value="InterPro"/>
</dbReference>
<feature type="coiled-coil region" evidence="7">
    <location>
        <begin position="501"/>
        <end position="561"/>
    </location>
</feature>
<dbReference type="CDD" id="cd05709">
    <property type="entry name" value="S2P-M50"/>
    <property type="match status" value="1"/>
</dbReference>
<keyword evidence="6 9" id="KW-0472">Membrane</keyword>
<feature type="domain" description="Peptidase M50" evidence="10">
    <location>
        <begin position="206"/>
        <end position="447"/>
    </location>
</feature>
<feature type="region of interest" description="Disordered" evidence="8">
    <location>
        <begin position="1"/>
        <end position="20"/>
    </location>
</feature>
<feature type="transmembrane region" description="Helical" evidence="9">
    <location>
        <begin position="263"/>
        <end position="285"/>
    </location>
</feature>
<dbReference type="GO" id="GO:0016020">
    <property type="term" value="C:membrane"/>
    <property type="evidence" value="ECO:0007669"/>
    <property type="project" value="InterPro"/>
</dbReference>
<evidence type="ECO:0000259" key="10">
    <source>
        <dbReference type="Pfam" id="PF02163"/>
    </source>
</evidence>
<feature type="transmembrane region" description="Helical" evidence="9">
    <location>
        <begin position="232"/>
        <end position="251"/>
    </location>
</feature>
<evidence type="ECO:0000256" key="8">
    <source>
        <dbReference type="SAM" id="MobiDB-lite"/>
    </source>
</evidence>
<dbReference type="GO" id="GO:0012505">
    <property type="term" value="C:endomembrane system"/>
    <property type="evidence" value="ECO:0007669"/>
    <property type="project" value="UniProtKB-SubCell"/>
</dbReference>
<dbReference type="PANTHER" id="PTHR13325">
    <property type="entry name" value="PROTEASE M50 MEMBRANE-BOUND TRANSCRIPTION FACTOR SITE 2 PROTEASE"/>
    <property type="match status" value="1"/>
</dbReference>
<dbReference type="GO" id="GO:0031293">
    <property type="term" value="P:membrane protein intracellular domain proteolysis"/>
    <property type="evidence" value="ECO:0007669"/>
    <property type="project" value="TreeGrafter"/>
</dbReference>
<dbReference type="Pfam" id="PF02163">
    <property type="entry name" value="Peptidase_M50"/>
    <property type="match status" value="1"/>
</dbReference>
<feature type="transmembrane region" description="Helical" evidence="9">
    <location>
        <begin position="375"/>
        <end position="393"/>
    </location>
</feature>
<dbReference type="SUPFAM" id="SSF111369">
    <property type="entry name" value="HlyD-like secretion proteins"/>
    <property type="match status" value="1"/>
</dbReference>
<evidence type="ECO:0000313" key="12">
    <source>
        <dbReference type="Proteomes" id="UP000236724"/>
    </source>
</evidence>
<feature type="transmembrane region" description="Helical" evidence="9">
    <location>
        <begin position="399"/>
        <end position="420"/>
    </location>
</feature>
<sequence length="732" mass="82539">MNTDSPTQPASGGGPAPAQEMPLLKLRDDLVFTVQSYGDQPCYLVEDPVNGSFFRIGVPEYKLLQHLNGEHTLEQALDQVNSHRLEDMPLLEMDVAQPLAQWLVHSQLAYMQHPETKNWQLAAPPDDTLQKVAKRINVLFIKLPLGSPDRWLERLYPKLSWMLGTRFFWVWLLLVITGTYQIASHSTRFAQAASSLLSINNAVWLLLAWVFIKTIHEFFHGLVCKKYGGFVHEAGIFLILFAPLGGYVNATSMWRFTSRWQRMHVSVAGMFIELLIAAIAAWVWVYSQPGMVNYLAYNMIIIAGIGTLLFNANPLMRFDGYYVLSDGWDIPNLYASGQRYMRYLWRRYLQGRTEKKPDFPADKRTKIQAYGIASWLWRILIMLGLLVAATLLFHGAGVVIATIGLVSWLALPALRFLIQLNKDPQKRAVMKHLLLVSVIAGALLAVVLLQVQWSRNLSAPALLDYADATVIRADSPGFIKMLPVKNGDYVQAGEMLLQLQNHELEMELQDLALQLKIHELKRQQYFQDELLSAAQVEQEKLQELETKYREIRRQVEGLKITASVAGHVIAPELEKLQDAYVSRGMEILTLGNLEQIEVNVSIAQNDIDYFRAGIGNSAEMYTDSQPLTALDVVLERVNPAASQDIMYPMLTAVAGGDLAVKPKADAGENDPQYEHLSPRFSGVIQLSPEQAKKVHAGERAQVLITTAPQPLWNWLSQGVRRYFKHLEAISQG</sequence>
<evidence type="ECO:0000256" key="4">
    <source>
        <dbReference type="ARBA" id="ARBA00022692"/>
    </source>
</evidence>
<feature type="transmembrane region" description="Helical" evidence="9">
    <location>
        <begin position="291"/>
        <end position="310"/>
    </location>
</feature>
<keyword evidence="5 9" id="KW-1133">Transmembrane helix</keyword>
<evidence type="ECO:0000256" key="9">
    <source>
        <dbReference type="SAM" id="Phobius"/>
    </source>
</evidence>
<dbReference type="AlphaFoldDB" id="A0A1H6FAA4"/>
<feature type="transmembrane region" description="Helical" evidence="9">
    <location>
        <begin position="159"/>
        <end position="180"/>
    </location>
</feature>
<feature type="transmembrane region" description="Helical" evidence="9">
    <location>
        <begin position="192"/>
        <end position="212"/>
    </location>
</feature>
<comment type="cofactor">
    <cofactor evidence="1">
        <name>Zn(2+)</name>
        <dbReference type="ChEBI" id="CHEBI:29105"/>
    </cofactor>
</comment>
<reference evidence="11 12" key="1">
    <citation type="submission" date="2016-10" db="EMBL/GenBank/DDBJ databases">
        <authorList>
            <person name="de Groot N.N."/>
        </authorList>
    </citation>
    <scope>NUCLEOTIDE SEQUENCE [LARGE SCALE GENOMIC DNA]</scope>
    <source>
        <strain evidence="11">MBHS1</strain>
    </source>
</reference>
<dbReference type="RefSeq" id="WP_103919904.1">
    <property type="nucleotide sequence ID" value="NZ_FMSV02000429.1"/>
</dbReference>
<gene>
    <name evidence="11" type="ORF">MBHS_01931</name>
</gene>
<proteinExistence type="inferred from homology"/>
<evidence type="ECO:0000256" key="6">
    <source>
        <dbReference type="ARBA" id="ARBA00023136"/>
    </source>
</evidence>
<dbReference type="EMBL" id="FMSV02000429">
    <property type="protein sequence ID" value="SEH06076.1"/>
    <property type="molecule type" value="Genomic_DNA"/>
</dbReference>
<dbReference type="Proteomes" id="UP000236724">
    <property type="component" value="Unassembled WGS sequence"/>
</dbReference>
<comment type="similarity">
    <text evidence="3">Belongs to the peptidase M50B family.</text>
</comment>
<organism evidence="11 12">
    <name type="scientific">Candidatus Venteria ishoeyi</name>
    <dbReference type="NCBI Taxonomy" id="1899563"/>
    <lineage>
        <taxon>Bacteria</taxon>
        <taxon>Pseudomonadati</taxon>
        <taxon>Pseudomonadota</taxon>
        <taxon>Gammaproteobacteria</taxon>
        <taxon>Thiotrichales</taxon>
        <taxon>Thiotrichaceae</taxon>
        <taxon>Venteria</taxon>
    </lineage>
</organism>
<evidence type="ECO:0000256" key="7">
    <source>
        <dbReference type="SAM" id="Coils"/>
    </source>
</evidence>
<evidence type="ECO:0000256" key="3">
    <source>
        <dbReference type="ARBA" id="ARBA00007931"/>
    </source>
</evidence>
<evidence type="ECO:0000313" key="11">
    <source>
        <dbReference type="EMBL" id="SEH06076.1"/>
    </source>
</evidence>
<evidence type="ECO:0000256" key="2">
    <source>
        <dbReference type="ARBA" id="ARBA00004127"/>
    </source>
</evidence>
<dbReference type="PANTHER" id="PTHR13325:SF3">
    <property type="entry name" value="MEMBRANE-BOUND TRANSCRIPTION FACTOR SITE-2 PROTEASE"/>
    <property type="match status" value="1"/>
</dbReference>
<keyword evidence="4 9" id="KW-0812">Transmembrane</keyword>
<dbReference type="OrthoDB" id="9759690at2"/>
<feature type="transmembrane region" description="Helical" evidence="9">
    <location>
        <begin position="432"/>
        <end position="453"/>
    </location>
</feature>
<feature type="compositionally biased region" description="Polar residues" evidence="8">
    <location>
        <begin position="1"/>
        <end position="10"/>
    </location>
</feature>
<dbReference type="GO" id="GO:0005737">
    <property type="term" value="C:cytoplasm"/>
    <property type="evidence" value="ECO:0007669"/>
    <property type="project" value="TreeGrafter"/>
</dbReference>
<dbReference type="InterPro" id="IPR001193">
    <property type="entry name" value="MBTPS2"/>
</dbReference>
<keyword evidence="7" id="KW-0175">Coiled coil</keyword>
<dbReference type="InterPro" id="IPR008915">
    <property type="entry name" value="Peptidase_M50"/>
</dbReference>
<evidence type="ECO:0000256" key="1">
    <source>
        <dbReference type="ARBA" id="ARBA00001947"/>
    </source>
</evidence>
<protein>
    <submittedName>
        <fullName evidence="11">Peptidase family M50</fullName>
    </submittedName>
</protein>
<name>A0A1H6FAA4_9GAMM</name>
<evidence type="ECO:0000256" key="5">
    <source>
        <dbReference type="ARBA" id="ARBA00022989"/>
    </source>
</evidence>
<accession>A0A1H6FAA4</accession>
<keyword evidence="12" id="KW-1185">Reference proteome</keyword>
<comment type="subcellular location">
    <subcellularLocation>
        <location evidence="2">Endomembrane system</location>
        <topology evidence="2">Multi-pass membrane protein</topology>
    </subcellularLocation>
</comment>